<feature type="domain" description="Orn/DAP/Arg decarboxylase 2 C-terminal" evidence="12">
    <location>
        <begin position="252"/>
        <end position="339"/>
    </location>
</feature>
<organism evidence="14">
    <name type="scientific">uncultured Sulfurovum sp</name>
    <dbReference type="NCBI Taxonomy" id="269237"/>
    <lineage>
        <taxon>Bacteria</taxon>
        <taxon>Pseudomonadati</taxon>
        <taxon>Campylobacterota</taxon>
        <taxon>Epsilonproteobacteria</taxon>
        <taxon>Campylobacterales</taxon>
        <taxon>Sulfurovaceae</taxon>
        <taxon>Sulfurovum</taxon>
        <taxon>environmental samples</taxon>
    </lineage>
</organism>
<comment type="similarity">
    <text evidence="8">Belongs to the Orn/Lys/Arg decarboxylase class-II family. NspC subfamily.</text>
</comment>
<dbReference type="Gene3D" id="3.20.20.10">
    <property type="entry name" value="Alanine racemase"/>
    <property type="match status" value="1"/>
</dbReference>
<feature type="binding site" evidence="11">
    <location>
        <position position="284"/>
    </location>
    <ligand>
        <name>substrate</name>
    </ligand>
</feature>
<dbReference type="Gene3D" id="2.40.37.10">
    <property type="entry name" value="Lyase, Ornithine Decarboxylase, Chain A, domain 1"/>
    <property type="match status" value="1"/>
</dbReference>
<dbReference type="InterPro" id="IPR005730">
    <property type="entry name" value="Nsp_de-COase"/>
</dbReference>
<feature type="binding site" evidence="11">
    <location>
        <position position="247"/>
    </location>
    <ligand>
        <name>substrate</name>
    </ligand>
</feature>
<comment type="cofactor">
    <cofactor evidence="1">
        <name>pyridoxal 5'-phosphate</name>
        <dbReference type="ChEBI" id="CHEBI:597326"/>
    </cofactor>
</comment>
<evidence type="ECO:0000256" key="5">
    <source>
        <dbReference type="ARBA" id="ARBA00022898"/>
    </source>
</evidence>
<dbReference type="GO" id="GO:0008295">
    <property type="term" value="P:spermidine biosynthetic process"/>
    <property type="evidence" value="ECO:0007669"/>
    <property type="project" value="UniProtKB-KW"/>
</dbReference>
<dbReference type="InterPro" id="IPR022644">
    <property type="entry name" value="De-COase2_N"/>
</dbReference>
<dbReference type="EC" id="4.1.1.96" evidence="2"/>
<keyword evidence="5" id="KW-0663">Pyridoxal phosphate</keyword>
<dbReference type="PANTHER" id="PTHR43727:SF1">
    <property type="entry name" value="CARBOXYNORSPERMIDINE_CARBOXYSPERMIDINE DECARBOXYLASE"/>
    <property type="match status" value="1"/>
</dbReference>
<gene>
    <name evidence="14" type="ORF">HELGO_WM14456</name>
</gene>
<sequence length="361" mass="41171">MKVGMFGMNNIMPTPYFIMYENKLIQNLKKLNELEEKSNIHILHTLKSFNQSSVLPIISAKLSGMSITSPKELEMAKNSHAQHIHLYAPAFTKSSLDNMLRHISTLSLNSLNQWKRFQTLPSSKGLRINPKLHLVIPKHCNPNLKASRLGVDYIEFLEQYHSNPKQFTTLEGLHFHALFQDKGEGLKLLFEHLNAHYQDVLPQLKWLNLGGGHDFTSLDYDVNLLINELNSFQTKYPKLKIYFEPGESVTKGCGDFVSSVLDIVTIDKLNIAILDTSIETHLLDVAIVQQKLKVKNTQEKPTPHLYELTGNSCLQGDIIGTYCFTEALNIGQRIVFEDMMPYTMVKMTEFNGMEKAGFYLH</sequence>
<evidence type="ECO:0000259" key="13">
    <source>
        <dbReference type="Pfam" id="PF02784"/>
    </source>
</evidence>
<comment type="catalytic activity">
    <reaction evidence="9">
        <text>carboxyspermidine + H(+) = spermidine + CO2</text>
        <dbReference type="Rhea" id="RHEA:34095"/>
        <dbReference type="ChEBI" id="CHEBI:15378"/>
        <dbReference type="ChEBI" id="CHEBI:16526"/>
        <dbReference type="ChEBI" id="CHEBI:57834"/>
        <dbReference type="ChEBI" id="CHEBI:65072"/>
        <dbReference type="EC" id="4.1.1.96"/>
    </reaction>
</comment>
<evidence type="ECO:0000256" key="11">
    <source>
        <dbReference type="PIRSR" id="PIRSR038941-1"/>
    </source>
</evidence>
<comment type="catalytic activity">
    <reaction evidence="10">
        <text>carboxynorspermidine + H(+) = norspermidine + CO2</text>
        <dbReference type="Rhea" id="RHEA:34099"/>
        <dbReference type="ChEBI" id="CHEBI:15378"/>
        <dbReference type="ChEBI" id="CHEBI:16526"/>
        <dbReference type="ChEBI" id="CHEBI:57920"/>
        <dbReference type="ChEBI" id="CHEBI:65070"/>
        <dbReference type="EC" id="4.1.1.96"/>
    </reaction>
</comment>
<evidence type="ECO:0000256" key="7">
    <source>
        <dbReference type="ARBA" id="ARBA00023239"/>
    </source>
</evidence>
<dbReference type="InterPro" id="IPR022643">
    <property type="entry name" value="De-COase2_C"/>
</dbReference>
<evidence type="ECO:0000256" key="1">
    <source>
        <dbReference type="ARBA" id="ARBA00001933"/>
    </source>
</evidence>
<evidence type="ECO:0000256" key="8">
    <source>
        <dbReference type="ARBA" id="ARBA00025802"/>
    </source>
</evidence>
<dbReference type="PIRSF" id="PIRSF038941">
    <property type="entry name" value="NspC"/>
    <property type="match status" value="1"/>
</dbReference>
<dbReference type="Pfam" id="PF02784">
    <property type="entry name" value="Orn_Arg_deC_N"/>
    <property type="match status" value="1"/>
</dbReference>
<keyword evidence="7" id="KW-0456">Lyase</keyword>
<dbReference type="GO" id="GO:0009089">
    <property type="term" value="P:lysine biosynthetic process via diaminopimelate"/>
    <property type="evidence" value="ECO:0007669"/>
    <property type="project" value="TreeGrafter"/>
</dbReference>
<accession>A0A6S6SMQ3</accession>
<dbReference type="SUPFAM" id="SSF51419">
    <property type="entry name" value="PLP-binding barrel"/>
    <property type="match status" value="1"/>
</dbReference>
<dbReference type="InterPro" id="IPR029066">
    <property type="entry name" value="PLP-binding_barrel"/>
</dbReference>
<evidence type="ECO:0000256" key="4">
    <source>
        <dbReference type="ARBA" id="ARBA00022793"/>
    </source>
</evidence>
<keyword evidence="4" id="KW-0210">Decarboxylase</keyword>
<feature type="domain" description="Orn/DAP/Arg decarboxylase 2 N-terminal" evidence="13">
    <location>
        <begin position="36"/>
        <end position="250"/>
    </location>
</feature>
<dbReference type="PANTHER" id="PTHR43727">
    <property type="entry name" value="DIAMINOPIMELATE DECARBOXYLASE"/>
    <property type="match status" value="1"/>
</dbReference>
<dbReference type="EMBL" id="CACVAR010000149">
    <property type="protein sequence ID" value="CAA6806349.1"/>
    <property type="molecule type" value="Genomic_DNA"/>
</dbReference>
<name>A0A6S6SMQ3_9BACT</name>
<dbReference type="Pfam" id="PF00278">
    <property type="entry name" value="Orn_DAP_Arg_deC"/>
    <property type="match status" value="1"/>
</dbReference>
<evidence type="ECO:0000256" key="6">
    <source>
        <dbReference type="ARBA" id="ARBA00023066"/>
    </source>
</evidence>
<reference evidence="14" key="1">
    <citation type="submission" date="2020-01" db="EMBL/GenBank/DDBJ databases">
        <authorList>
            <person name="Meier V. D."/>
            <person name="Meier V D."/>
        </authorList>
    </citation>
    <scope>NUCLEOTIDE SEQUENCE</scope>
    <source>
        <strain evidence="14">HLG_WM_MAG_03</strain>
    </source>
</reference>
<evidence type="ECO:0000256" key="2">
    <source>
        <dbReference type="ARBA" id="ARBA00012259"/>
    </source>
</evidence>
<proteinExistence type="inferred from homology"/>
<evidence type="ECO:0000256" key="3">
    <source>
        <dbReference type="ARBA" id="ARBA00013633"/>
    </source>
</evidence>
<dbReference type="AlphaFoldDB" id="A0A6S6SMQ3"/>
<evidence type="ECO:0000256" key="9">
    <source>
        <dbReference type="ARBA" id="ARBA00047351"/>
    </source>
</evidence>
<evidence type="ECO:0000313" key="14">
    <source>
        <dbReference type="EMBL" id="CAA6806349.1"/>
    </source>
</evidence>
<dbReference type="GO" id="GO:0045312">
    <property type="term" value="P:nor-spermidine biosynthetic process"/>
    <property type="evidence" value="ECO:0007669"/>
    <property type="project" value="InterPro"/>
</dbReference>
<evidence type="ECO:0000259" key="12">
    <source>
        <dbReference type="Pfam" id="PF00278"/>
    </source>
</evidence>
<keyword evidence="6" id="KW-0745">Spermidine biosynthesis</keyword>
<dbReference type="GO" id="GO:0008836">
    <property type="term" value="F:diaminopimelate decarboxylase activity"/>
    <property type="evidence" value="ECO:0007669"/>
    <property type="project" value="TreeGrafter"/>
</dbReference>
<evidence type="ECO:0000256" key="10">
    <source>
        <dbReference type="ARBA" id="ARBA00047389"/>
    </source>
</evidence>
<dbReference type="SUPFAM" id="SSF50621">
    <property type="entry name" value="Alanine racemase C-terminal domain-like"/>
    <property type="match status" value="1"/>
</dbReference>
<dbReference type="InterPro" id="IPR009006">
    <property type="entry name" value="Ala_racemase/Decarboxylase_C"/>
</dbReference>
<protein>
    <recommendedName>
        <fullName evidence="3">Carboxynorspermidine/carboxyspermidine decarboxylase</fullName>
        <ecNumber evidence="2">4.1.1.96</ecNumber>
    </recommendedName>
</protein>